<dbReference type="EMBL" id="WOWK01000060">
    <property type="protein sequence ID" value="KAF0322565.1"/>
    <property type="molecule type" value="Genomic_DNA"/>
</dbReference>
<proteinExistence type="predicted"/>
<name>A0A8H3WAI8_9PEZI</name>
<organism evidence="2 3">
    <name type="scientific">Colletotrichum asianum</name>
    <dbReference type="NCBI Taxonomy" id="702518"/>
    <lineage>
        <taxon>Eukaryota</taxon>
        <taxon>Fungi</taxon>
        <taxon>Dikarya</taxon>
        <taxon>Ascomycota</taxon>
        <taxon>Pezizomycotina</taxon>
        <taxon>Sordariomycetes</taxon>
        <taxon>Hypocreomycetidae</taxon>
        <taxon>Glomerellales</taxon>
        <taxon>Glomerellaceae</taxon>
        <taxon>Colletotrichum</taxon>
        <taxon>Colletotrichum gloeosporioides species complex</taxon>
    </lineage>
</organism>
<keyword evidence="3" id="KW-1185">Reference proteome</keyword>
<evidence type="ECO:0000313" key="2">
    <source>
        <dbReference type="EMBL" id="KAF0322565.1"/>
    </source>
</evidence>
<feature type="region of interest" description="Disordered" evidence="1">
    <location>
        <begin position="51"/>
        <end position="94"/>
    </location>
</feature>
<dbReference type="AlphaFoldDB" id="A0A8H3WAI8"/>
<reference evidence="2 3" key="1">
    <citation type="submission" date="2019-12" db="EMBL/GenBank/DDBJ databases">
        <title>A genome sequence resource for the geographically widespread anthracnose pathogen Colletotrichum asianum.</title>
        <authorList>
            <person name="Meng Y."/>
        </authorList>
    </citation>
    <scope>NUCLEOTIDE SEQUENCE [LARGE SCALE GENOMIC DNA]</scope>
    <source>
        <strain evidence="2 3">ICMP 18580</strain>
    </source>
</reference>
<comment type="caution">
    <text evidence="2">The sequence shown here is derived from an EMBL/GenBank/DDBJ whole genome shotgun (WGS) entry which is preliminary data.</text>
</comment>
<accession>A0A8H3WAI8</accession>
<sequence>MTGQEDWRRMAVVHVRGMSVFAGSGWLQQRSRRRETWQPNIVMHLKQRDTAGKMQRLKSGPREGSMPMGYRQELRGRGANGIARGQGAREENEMHEASAGRLWLRLGWHRAGSVDGLDHLDGMHAVGQGPSVLASTLTM</sequence>
<evidence type="ECO:0000313" key="3">
    <source>
        <dbReference type="Proteomes" id="UP000434172"/>
    </source>
</evidence>
<gene>
    <name evidence="2" type="ORF">GQ607_010228</name>
</gene>
<protein>
    <submittedName>
        <fullName evidence="2">Uncharacterized protein</fullName>
    </submittedName>
</protein>
<dbReference type="Proteomes" id="UP000434172">
    <property type="component" value="Unassembled WGS sequence"/>
</dbReference>
<evidence type="ECO:0000256" key="1">
    <source>
        <dbReference type="SAM" id="MobiDB-lite"/>
    </source>
</evidence>